<organism evidence="7 8">
    <name type="scientific">Oidiodendron maius (strain Zn)</name>
    <dbReference type="NCBI Taxonomy" id="913774"/>
    <lineage>
        <taxon>Eukaryota</taxon>
        <taxon>Fungi</taxon>
        <taxon>Dikarya</taxon>
        <taxon>Ascomycota</taxon>
        <taxon>Pezizomycotina</taxon>
        <taxon>Leotiomycetes</taxon>
        <taxon>Leotiomycetes incertae sedis</taxon>
        <taxon>Myxotrichaceae</taxon>
        <taxon>Oidiodendron</taxon>
    </lineage>
</organism>
<dbReference type="SUPFAM" id="SSF56024">
    <property type="entry name" value="Phospholipase D/nuclease"/>
    <property type="match status" value="2"/>
</dbReference>
<dbReference type="InterPro" id="IPR001736">
    <property type="entry name" value="PLipase_D/transphosphatidylase"/>
</dbReference>
<dbReference type="Proteomes" id="UP000054321">
    <property type="component" value="Unassembled WGS sequence"/>
</dbReference>
<dbReference type="PANTHER" id="PTHR18896:SF186">
    <property type="entry name" value="PHOSPHOLIPASE D"/>
    <property type="match status" value="1"/>
</dbReference>
<dbReference type="EC" id="3.1.4.4" evidence="5"/>
<keyword evidence="4" id="KW-0443">Lipid metabolism</keyword>
<keyword evidence="2 5" id="KW-0378">Hydrolase</keyword>
<dbReference type="InParanoid" id="A0A0C3HER6"/>
<dbReference type="OrthoDB" id="14911at2759"/>
<dbReference type="HOGENOM" id="CLU_000690_2_2_1"/>
<dbReference type="Pfam" id="PF00614">
    <property type="entry name" value="PLDc"/>
    <property type="match status" value="1"/>
</dbReference>
<feature type="domain" description="PLD phosphodiesterase" evidence="6">
    <location>
        <begin position="209"/>
        <end position="236"/>
    </location>
</feature>
<sequence>MTPAEAEYLCFVGLVYCAMILIPTGIHVTVMQTDLGDVCHELHTGTENRFHSFAPQRHGNEAKFFVDGCGYFWAVSIALEEAKESIWILDWWLSPELYLRRPPSANAQYRLDRMLFAAANRGVDINIIVYKEVPSVLTLDSEHTKKVLELPSHPKIKLFRHPEHVLDGEILEAAVLEDLKKVALKGLDICQLPEESLKSLYGFSHDAILYWAHHEKLLLVDGKLAFMGGLDLCFGRWDTHQHSIADSHPTNVDAGLFPGQDYNNARIYDFENVTQYDENKLDRNISSRIGWSDLSFCIQGPMVEDLRAHFVQRWNYIYNETYITDSKYQALSLTPAQIPDGYYKLNGHISNVAKGASTRHSWFHMPLRRGTVPKQILAVTPGQDTSGISIQLVRSCTEWSNGVPTEHSIANAYIQVIHDSQHYVYIENQFFITATSDSQHPVKNKIGAAIVERILRAHKNDERYKMIICIPAVPGFAGDLHSDDALGTRAIMEFQYNSICRGDTSILGALKKAGVPDPSIYIRFYNLRNYDRINANEMMAEVEKASHVHYKDAQMEHDDIVGAGYGGKGYETGAVEGQPNANLDKYQEAASEVASKYETKYDSVSACYMENGPSIKDIPWSGSEDEMNAFVSEELYIHTKLLIADDRVVICGSANLNDRSQLGYHDSEIAVVIEDSTLVDSKMNGQPFKAAQFAASLRREIFRKHLGLLPPQDWTKSTANFLPVNKGPNTYDWNSASDVLVQDPLSTGFESLWNSTAKTNTDVFAKAFHCVPDDRVRNWDQYKEFYSKYFVTPDKHGKYTLPAGKGKYQYGHIVREEFPGGVRELKESLDRVRGTLVEMPLNFMLDVDFAHGLALNALTEPIYT</sequence>
<evidence type="ECO:0000259" key="6">
    <source>
        <dbReference type="PROSITE" id="PS50035"/>
    </source>
</evidence>
<gene>
    <name evidence="7" type="ORF">OIDMADRAFT_102967</name>
</gene>
<evidence type="ECO:0000313" key="7">
    <source>
        <dbReference type="EMBL" id="KIN01640.1"/>
    </source>
</evidence>
<dbReference type="STRING" id="913774.A0A0C3HER6"/>
<proteinExistence type="inferred from homology"/>
<dbReference type="Pfam" id="PF13091">
    <property type="entry name" value="PLDc_2"/>
    <property type="match status" value="1"/>
</dbReference>
<dbReference type="CDD" id="cd09141">
    <property type="entry name" value="PLDc_vPLD1_2_yPLD_like_2"/>
    <property type="match status" value="1"/>
</dbReference>
<dbReference type="InterPro" id="IPR016555">
    <property type="entry name" value="PLipase_D_euk"/>
</dbReference>
<dbReference type="GO" id="GO:0035556">
    <property type="term" value="P:intracellular signal transduction"/>
    <property type="evidence" value="ECO:0007669"/>
    <property type="project" value="InterPro"/>
</dbReference>
<dbReference type="GO" id="GO:0009395">
    <property type="term" value="P:phospholipid catabolic process"/>
    <property type="evidence" value="ECO:0007669"/>
    <property type="project" value="TreeGrafter"/>
</dbReference>
<dbReference type="PROSITE" id="PS50035">
    <property type="entry name" value="PLD"/>
    <property type="match status" value="2"/>
</dbReference>
<dbReference type="GO" id="GO:0006654">
    <property type="term" value="P:phosphatidic acid biosynthetic process"/>
    <property type="evidence" value="ECO:0007669"/>
    <property type="project" value="InterPro"/>
</dbReference>
<dbReference type="PANTHER" id="PTHR18896">
    <property type="entry name" value="PHOSPHOLIPASE D"/>
    <property type="match status" value="1"/>
</dbReference>
<keyword evidence="1" id="KW-0677">Repeat</keyword>
<dbReference type="Gene3D" id="3.30.870.10">
    <property type="entry name" value="Endonuclease Chain A"/>
    <property type="match status" value="3"/>
</dbReference>
<reference evidence="7 8" key="1">
    <citation type="submission" date="2014-04" db="EMBL/GenBank/DDBJ databases">
        <authorList>
            <consortium name="DOE Joint Genome Institute"/>
            <person name="Kuo A."/>
            <person name="Martino E."/>
            <person name="Perotto S."/>
            <person name="Kohler A."/>
            <person name="Nagy L.G."/>
            <person name="Floudas D."/>
            <person name="Copeland A."/>
            <person name="Barry K.W."/>
            <person name="Cichocki N."/>
            <person name="Veneault-Fourrey C."/>
            <person name="LaButti K."/>
            <person name="Lindquist E.A."/>
            <person name="Lipzen A."/>
            <person name="Lundell T."/>
            <person name="Morin E."/>
            <person name="Murat C."/>
            <person name="Sun H."/>
            <person name="Tunlid A."/>
            <person name="Henrissat B."/>
            <person name="Grigoriev I.V."/>
            <person name="Hibbett D.S."/>
            <person name="Martin F."/>
            <person name="Nordberg H.P."/>
            <person name="Cantor M.N."/>
            <person name="Hua S.X."/>
        </authorList>
    </citation>
    <scope>NUCLEOTIDE SEQUENCE [LARGE SCALE GENOMIC DNA]</scope>
    <source>
        <strain evidence="7 8">Zn</strain>
    </source>
</reference>
<evidence type="ECO:0000256" key="2">
    <source>
        <dbReference type="ARBA" id="ARBA00022801"/>
    </source>
</evidence>
<evidence type="ECO:0000313" key="8">
    <source>
        <dbReference type="Proteomes" id="UP000054321"/>
    </source>
</evidence>
<dbReference type="EMBL" id="KN832875">
    <property type="protein sequence ID" value="KIN01640.1"/>
    <property type="molecule type" value="Genomic_DNA"/>
</dbReference>
<dbReference type="InterPro" id="IPR025202">
    <property type="entry name" value="PLD-like_dom"/>
</dbReference>
<reference evidence="8" key="2">
    <citation type="submission" date="2015-01" db="EMBL/GenBank/DDBJ databases">
        <title>Evolutionary Origins and Diversification of the Mycorrhizal Mutualists.</title>
        <authorList>
            <consortium name="DOE Joint Genome Institute"/>
            <consortium name="Mycorrhizal Genomics Consortium"/>
            <person name="Kohler A."/>
            <person name="Kuo A."/>
            <person name="Nagy L.G."/>
            <person name="Floudas D."/>
            <person name="Copeland A."/>
            <person name="Barry K.W."/>
            <person name="Cichocki N."/>
            <person name="Veneault-Fourrey C."/>
            <person name="LaButti K."/>
            <person name="Lindquist E.A."/>
            <person name="Lipzen A."/>
            <person name="Lundell T."/>
            <person name="Morin E."/>
            <person name="Murat C."/>
            <person name="Riley R."/>
            <person name="Ohm R."/>
            <person name="Sun H."/>
            <person name="Tunlid A."/>
            <person name="Henrissat B."/>
            <person name="Grigoriev I.V."/>
            <person name="Hibbett D.S."/>
            <person name="Martin F."/>
        </authorList>
    </citation>
    <scope>NUCLEOTIDE SEQUENCE [LARGE SCALE GENOMIC DNA]</scope>
    <source>
        <strain evidence="8">Zn</strain>
    </source>
</reference>
<evidence type="ECO:0000256" key="3">
    <source>
        <dbReference type="ARBA" id="ARBA00022963"/>
    </source>
</evidence>
<keyword evidence="3 5" id="KW-0442">Lipid degradation</keyword>
<feature type="domain" description="PLD phosphodiesterase" evidence="6">
    <location>
        <begin position="633"/>
        <end position="660"/>
    </location>
</feature>
<dbReference type="AlphaFoldDB" id="A0A0C3HER6"/>
<name>A0A0C3HER6_OIDMZ</name>
<comment type="similarity">
    <text evidence="5">Belongs to the phospholipase D family.</text>
</comment>
<dbReference type="InterPro" id="IPR015679">
    <property type="entry name" value="PLipase_D_fam"/>
</dbReference>
<dbReference type="GO" id="GO:0004630">
    <property type="term" value="F:phospholipase D activity"/>
    <property type="evidence" value="ECO:0007669"/>
    <property type="project" value="UniProtKB-UniRule"/>
</dbReference>
<accession>A0A0C3HER6</accession>
<comment type="catalytic activity">
    <reaction evidence="5">
        <text>a 1,2-diacyl-sn-glycero-3-phosphocholine + H2O = a 1,2-diacyl-sn-glycero-3-phosphate + choline + H(+)</text>
        <dbReference type="Rhea" id="RHEA:14445"/>
        <dbReference type="ChEBI" id="CHEBI:15354"/>
        <dbReference type="ChEBI" id="CHEBI:15377"/>
        <dbReference type="ChEBI" id="CHEBI:15378"/>
        <dbReference type="ChEBI" id="CHEBI:57643"/>
        <dbReference type="ChEBI" id="CHEBI:58608"/>
        <dbReference type="EC" id="3.1.4.4"/>
    </reaction>
</comment>
<evidence type="ECO:0000256" key="4">
    <source>
        <dbReference type="ARBA" id="ARBA00023098"/>
    </source>
</evidence>
<dbReference type="SMART" id="SM00155">
    <property type="entry name" value="PLDc"/>
    <property type="match status" value="2"/>
</dbReference>
<dbReference type="PIRSF" id="PIRSF009376">
    <property type="entry name" value="Phospholipase_D_euk"/>
    <property type="match status" value="1"/>
</dbReference>
<evidence type="ECO:0000256" key="1">
    <source>
        <dbReference type="ARBA" id="ARBA00022737"/>
    </source>
</evidence>
<protein>
    <recommendedName>
        <fullName evidence="5">Phospholipase</fullName>
        <ecNumber evidence="5">3.1.4.4</ecNumber>
    </recommendedName>
</protein>
<evidence type="ECO:0000256" key="5">
    <source>
        <dbReference type="PIRNR" id="PIRNR009376"/>
    </source>
</evidence>
<keyword evidence="8" id="KW-1185">Reference proteome</keyword>